<dbReference type="Proteomes" id="UP000524450">
    <property type="component" value="Unassembled WGS sequence"/>
</dbReference>
<evidence type="ECO:0000313" key="4">
    <source>
        <dbReference type="Proteomes" id="UP000524450"/>
    </source>
</evidence>
<sequence length="86" mass="10020">MDPQLQRHLDQMVRQAQHQAGQELVVLFIIGAISTLITLWLLYWVIRVAVRDGFMDANRDMRSTRRSPELRDGLKEKISTPDMRAD</sequence>
<dbReference type="EMBL" id="JACIFZ010000013">
    <property type="protein sequence ID" value="MBB4225611.1"/>
    <property type="molecule type" value="Genomic_DNA"/>
</dbReference>
<accession>A0A840G8Q3</accession>
<dbReference type="RefSeq" id="WP_184642343.1">
    <property type="nucleotide sequence ID" value="NZ_JACIFZ010000013.1"/>
</dbReference>
<dbReference type="AlphaFoldDB" id="A0A840G8Q3"/>
<keyword evidence="2" id="KW-0472">Membrane</keyword>
<keyword evidence="2" id="KW-1133">Transmembrane helix</keyword>
<reference evidence="3 4" key="1">
    <citation type="submission" date="2020-08" db="EMBL/GenBank/DDBJ databases">
        <title>Genomic Encyclopedia of Type Strains, Phase IV (KMG-V): Genome sequencing to study the core and pangenomes of soil and plant-associated prokaryotes.</title>
        <authorList>
            <person name="Whitman W."/>
        </authorList>
    </citation>
    <scope>NUCLEOTIDE SEQUENCE [LARGE SCALE GENOMIC DNA]</scope>
    <source>
        <strain evidence="3 4">34/80</strain>
    </source>
</reference>
<evidence type="ECO:0000313" key="3">
    <source>
        <dbReference type="EMBL" id="MBB4225611.1"/>
    </source>
</evidence>
<keyword evidence="2" id="KW-0812">Transmembrane</keyword>
<evidence type="ECO:0000256" key="1">
    <source>
        <dbReference type="SAM" id="MobiDB-lite"/>
    </source>
</evidence>
<feature type="transmembrane region" description="Helical" evidence="2">
    <location>
        <begin position="24"/>
        <end position="46"/>
    </location>
</feature>
<organism evidence="3 4">
    <name type="scientific">Variovorax guangxiensis</name>
    <dbReference type="NCBI Taxonomy" id="1775474"/>
    <lineage>
        <taxon>Bacteria</taxon>
        <taxon>Pseudomonadati</taxon>
        <taxon>Pseudomonadota</taxon>
        <taxon>Betaproteobacteria</taxon>
        <taxon>Burkholderiales</taxon>
        <taxon>Comamonadaceae</taxon>
        <taxon>Variovorax</taxon>
    </lineage>
</organism>
<evidence type="ECO:0000256" key="2">
    <source>
        <dbReference type="SAM" id="Phobius"/>
    </source>
</evidence>
<gene>
    <name evidence="3" type="ORF">GGD71_006424</name>
</gene>
<protein>
    <submittedName>
        <fullName evidence="3">Uncharacterized protein</fullName>
    </submittedName>
</protein>
<name>A0A840G8Q3_9BURK</name>
<proteinExistence type="predicted"/>
<feature type="region of interest" description="Disordered" evidence="1">
    <location>
        <begin position="61"/>
        <end position="86"/>
    </location>
</feature>
<comment type="caution">
    <text evidence="3">The sequence shown here is derived from an EMBL/GenBank/DDBJ whole genome shotgun (WGS) entry which is preliminary data.</text>
</comment>